<accession>A0A2G8JG68</accession>
<protein>
    <submittedName>
        <fullName evidence="5">Putative signal-induced proliferation-associated 1-like protein 2 isoform X3</fullName>
    </submittedName>
</protein>
<keyword evidence="2" id="KW-0597">Phosphoprotein</keyword>
<dbReference type="PROSITE" id="PS50085">
    <property type="entry name" value="RAPGAP"/>
    <property type="match status" value="1"/>
</dbReference>
<gene>
    <name evidence="5" type="ORF">BSL78_28419</name>
</gene>
<dbReference type="Proteomes" id="UP000230750">
    <property type="component" value="Unassembled WGS sequence"/>
</dbReference>
<evidence type="ECO:0000313" key="6">
    <source>
        <dbReference type="Proteomes" id="UP000230750"/>
    </source>
</evidence>
<sequence>MLSNKYKIGILYCRAGQGTEEEMYNNEHSGPAFDEFLECVGEKVKLKGFVKYRAQLDNRTDSTGPHSIYAVYQGNEIMFHVSTMLPYTPNNRQQLPRKRHVGNDIVTIIFQEPGSLPFTPKSVRSHFQHIFIVIRAHEPNTDDVHYSVAVSRSKDVPVFGPPLPPDAIFAKSSAFADFIIAKGIDIRMCNTNPYILTDIL</sequence>
<organism evidence="5 6">
    <name type="scientific">Stichopus japonicus</name>
    <name type="common">Sea cucumber</name>
    <dbReference type="NCBI Taxonomy" id="307972"/>
    <lineage>
        <taxon>Eukaryota</taxon>
        <taxon>Metazoa</taxon>
        <taxon>Echinodermata</taxon>
        <taxon>Eleutherozoa</taxon>
        <taxon>Echinozoa</taxon>
        <taxon>Holothuroidea</taxon>
        <taxon>Aspidochirotacea</taxon>
        <taxon>Aspidochirotida</taxon>
        <taxon>Stichopodidae</taxon>
        <taxon>Apostichopus</taxon>
    </lineage>
</organism>
<reference evidence="5 6" key="1">
    <citation type="journal article" date="2017" name="PLoS Biol.">
        <title>The sea cucumber genome provides insights into morphological evolution and visceral regeneration.</title>
        <authorList>
            <person name="Zhang X."/>
            <person name="Sun L."/>
            <person name="Yuan J."/>
            <person name="Sun Y."/>
            <person name="Gao Y."/>
            <person name="Zhang L."/>
            <person name="Li S."/>
            <person name="Dai H."/>
            <person name="Hamel J.F."/>
            <person name="Liu C."/>
            <person name="Yu Y."/>
            <person name="Liu S."/>
            <person name="Lin W."/>
            <person name="Guo K."/>
            <person name="Jin S."/>
            <person name="Xu P."/>
            <person name="Storey K.B."/>
            <person name="Huan P."/>
            <person name="Zhang T."/>
            <person name="Zhou Y."/>
            <person name="Zhang J."/>
            <person name="Lin C."/>
            <person name="Li X."/>
            <person name="Xing L."/>
            <person name="Huo D."/>
            <person name="Sun M."/>
            <person name="Wang L."/>
            <person name="Mercier A."/>
            <person name="Li F."/>
            <person name="Yang H."/>
            <person name="Xiang J."/>
        </authorList>
    </citation>
    <scope>NUCLEOTIDE SEQUENCE [LARGE SCALE GENOMIC DNA]</scope>
    <source>
        <strain evidence="5">Shaxun</strain>
        <tissue evidence="5">Muscle</tissue>
    </source>
</reference>
<name>A0A2G8JG68_STIJA</name>
<feature type="domain" description="Rap-GAP" evidence="4">
    <location>
        <begin position="1"/>
        <end position="200"/>
    </location>
</feature>
<evidence type="ECO:0000256" key="2">
    <source>
        <dbReference type="ARBA" id="ARBA00022553"/>
    </source>
</evidence>
<dbReference type="EMBL" id="MRZV01002087">
    <property type="protein sequence ID" value="PIK34754.1"/>
    <property type="molecule type" value="Genomic_DNA"/>
</dbReference>
<dbReference type="InterPro" id="IPR050989">
    <property type="entry name" value="Rap1_Ran_GAP"/>
</dbReference>
<evidence type="ECO:0000256" key="3">
    <source>
        <dbReference type="ARBA" id="ARBA00023054"/>
    </source>
</evidence>
<keyword evidence="3" id="KW-0175">Coiled coil</keyword>
<dbReference type="PANTHER" id="PTHR15711">
    <property type="entry name" value="RAP GTPASE-ACTIVATING PROTEIN"/>
    <property type="match status" value="1"/>
</dbReference>
<keyword evidence="6" id="KW-1185">Reference proteome</keyword>
<keyword evidence="1" id="KW-0343">GTPase activation</keyword>
<evidence type="ECO:0000259" key="4">
    <source>
        <dbReference type="PROSITE" id="PS50085"/>
    </source>
</evidence>
<dbReference type="InterPro" id="IPR035974">
    <property type="entry name" value="Rap/Ran-GAP_sf"/>
</dbReference>
<dbReference type="Pfam" id="PF02145">
    <property type="entry name" value="Rap_GAP"/>
    <property type="match status" value="1"/>
</dbReference>
<dbReference type="GO" id="GO:0005096">
    <property type="term" value="F:GTPase activator activity"/>
    <property type="evidence" value="ECO:0007669"/>
    <property type="project" value="UniProtKB-KW"/>
</dbReference>
<dbReference type="SUPFAM" id="SSF111347">
    <property type="entry name" value="Rap/Ran-GAP"/>
    <property type="match status" value="1"/>
</dbReference>
<dbReference type="GO" id="GO:0005737">
    <property type="term" value="C:cytoplasm"/>
    <property type="evidence" value="ECO:0007669"/>
    <property type="project" value="TreeGrafter"/>
</dbReference>
<evidence type="ECO:0000313" key="5">
    <source>
        <dbReference type="EMBL" id="PIK34754.1"/>
    </source>
</evidence>
<evidence type="ECO:0000256" key="1">
    <source>
        <dbReference type="ARBA" id="ARBA00022468"/>
    </source>
</evidence>
<dbReference type="PANTHER" id="PTHR15711:SF22">
    <property type="entry name" value="RAP-GAP DOMAIN-CONTAINING PROTEIN"/>
    <property type="match status" value="1"/>
</dbReference>
<dbReference type="FunFam" id="3.40.50.11210:FF:000002">
    <property type="entry name" value="Signal-induced proliferation-associated 1-like protein 1"/>
    <property type="match status" value="1"/>
</dbReference>
<comment type="caution">
    <text evidence="5">The sequence shown here is derived from an EMBL/GenBank/DDBJ whole genome shotgun (WGS) entry which is preliminary data.</text>
</comment>
<dbReference type="OrthoDB" id="2499658at2759"/>
<dbReference type="AlphaFoldDB" id="A0A2G8JG68"/>
<dbReference type="Gene3D" id="3.40.50.11210">
    <property type="entry name" value="Rap/Ran-GAP"/>
    <property type="match status" value="1"/>
</dbReference>
<proteinExistence type="predicted"/>
<dbReference type="GO" id="GO:0051056">
    <property type="term" value="P:regulation of small GTPase mediated signal transduction"/>
    <property type="evidence" value="ECO:0007669"/>
    <property type="project" value="InterPro"/>
</dbReference>
<dbReference type="InterPro" id="IPR000331">
    <property type="entry name" value="Rap/Ran_GAP_dom"/>
</dbReference>
<dbReference type="STRING" id="307972.A0A2G8JG68"/>